<reference evidence="3" key="1">
    <citation type="submission" date="2021-04" db="EMBL/GenBank/DDBJ databases">
        <authorList>
            <person name="Chebbi M.A.C M."/>
        </authorList>
    </citation>
    <scope>NUCLEOTIDE SEQUENCE</scope>
</reference>
<feature type="compositionally biased region" description="Low complexity" evidence="1">
    <location>
        <begin position="114"/>
        <end position="125"/>
    </location>
</feature>
<comment type="caution">
    <text evidence="3">The sequence shown here is derived from an EMBL/GenBank/DDBJ whole genome shotgun (WGS) entry which is preliminary data.</text>
</comment>
<organism evidence="3 4">
    <name type="scientific">Cotesia congregata</name>
    <name type="common">Parasitoid wasp</name>
    <name type="synonym">Apanteles congregatus</name>
    <dbReference type="NCBI Taxonomy" id="51543"/>
    <lineage>
        <taxon>Eukaryota</taxon>
        <taxon>Metazoa</taxon>
        <taxon>Ecdysozoa</taxon>
        <taxon>Arthropoda</taxon>
        <taxon>Hexapoda</taxon>
        <taxon>Insecta</taxon>
        <taxon>Pterygota</taxon>
        <taxon>Neoptera</taxon>
        <taxon>Endopterygota</taxon>
        <taxon>Hymenoptera</taxon>
        <taxon>Apocrita</taxon>
        <taxon>Ichneumonoidea</taxon>
        <taxon>Braconidae</taxon>
        <taxon>Microgastrinae</taxon>
        <taxon>Cotesia</taxon>
    </lineage>
</organism>
<name>A0A8J2HB74_COTCN</name>
<dbReference type="Pfam" id="PF21788">
    <property type="entry name" value="TNP-like_GBD"/>
    <property type="match status" value="1"/>
</dbReference>
<dbReference type="AlphaFoldDB" id="A0A8J2HB74"/>
<feature type="region of interest" description="Disordered" evidence="1">
    <location>
        <begin position="71"/>
        <end position="127"/>
    </location>
</feature>
<dbReference type="EMBL" id="CAJNRD030001119">
    <property type="protein sequence ID" value="CAG5090654.1"/>
    <property type="molecule type" value="Genomic_DNA"/>
</dbReference>
<dbReference type="Proteomes" id="UP000786811">
    <property type="component" value="Unassembled WGS sequence"/>
</dbReference>
<proteinExistence type="predicted"/>
<dbReference type="InterPro" id="IPR048366">
    <property type="entry name" value="TNP-like_GBD"/>
</dbReference>
<evidence type="ECO:0000313" key="4">
    <source>
        <dbReference type="Proteomes" id="UP000786811"/>
    </source>
</evidence>
<dbReference type="PANTHER" id="PTHR47577">
    <property type="entry name" value="THAP DOMAIN-CONTAINING PROTEIN 6"/>
    <property type="match status" value="1"/>
</dbReference>
<feature type="compositionally biased region" description="Polar residues" evidence="1">
    <location>
        <begin position="71"/>
        <end position="113"/>
    </location>
</feature>
<evidence type="ECO:0000313" key="3">
    <source>
        <dbReference type="EMBL" id="CAG5090654.1"/>
    </source>
</evidence>
<evidence type="ECO:0000259" key="2">
    <source>
        <dbReference type="Pfam" id="PF21788"/>
    </source>
</evidence>
<feature type="non-terminal residue" evidence="3">
    <location>
        <position position="471"/>
    </location>
</feature>
<evidence type="ECO:0000256" key="1">
    <source>
        <dbReference type="SAM" id="MobiDB-lite"/>
    </source>
</evidence>
<accession>A0A8J2HB74</accession>
<dbReference type="PANTHER" id="PTHR47577:SF2">
    <property type="entry name" value="THAP DOMAIN CONTAINING 9"/>
    <property type="match status" value="1"/>
</dbReference>
<feature type="domain" description="Transposable element P transposase-like GTP-binding insertion" evidence="2">
    <location>
        <begin position="4"/>
        <end position="61"/>
    </location>
</feature>
<sequence length="471" mass="54049">MAYKLTPAHLDPKLYQKMSVPLAYQLYSREVRYAMTVLRENGNEKFEGSEPTEKFTKIIDDEDWEKMYTHTKTPNASTPKNSTPKNTVSKKITPRQSISKNSTLNQVIPQNTISKKSTSKSTSKKNSFPISASTISGFNVTLRAVLQILSELHHNYGYNYLITSRLTQDNLEIIFNMRYSCGANDYPTPRQFGQVFRLYCCNAMIKPPKGSNVTRVELLQTLMKTEDSLKMSRQPRMEWLEKIDKMLERTVPIGDIWNDNSSNDADGSSVSSIDLNASEPLTTEPTSRIQTTLESLEHHDYDVVSTSREVQAYMAGYIVRKMKLKCKCSSCFYTLQSSNDEPNCRDRFIDLMEKYGGLSRASDNLFQLTMQLEAAFLDVVGRVGLSRGIIYKILDRIESMLPQLSFVGCGIHQLEITKDIIDFYITMRLYFLGKTFNKRNQLKREKMKTLKKNFEISDLKNLIEIILRNPS</sequence>
<dbReference type="OrthoDB" id="6485269at2759"/>
<gene>
    <name evidence="3" type="ORF">HICCMSTLAB_LOCUS5709</name>
</gene>
<protein>
    <recommendedName>
        <fullName evidence="2">Transposable element P transposase-like GTP-binding insertion domain-containing protein</fullName>
    </recommendedName>
</protein>
<keyword evidence="4" id="KW-1185">Reference proteome</keyword>